<evidence type="ECO:0000313" key="3">
    <source>
        <dbReference type="EMBL" id="CAD8151451.1"/>
    </source>
</evidence>
<accession>A0A8S1TBD7</accession>
<keyword evidence="1" id="KW-0175">Coiled coil</keyword>
<evidence type="ECO:0000256" key="1">
    <source>
        <dbReference type="SAM" id="Coils"/>
    </source>
</evidence>
<feature type="region of interest" description="Disordered" evidence="2">
    <location>
        <begin position="187"/>
        <end position="229"/>
    </location>
</feature>
<dbReference type="OrthoDB" id="308392at2759"/>
<proteinExistence type="predicted"/>
<name>A0A8S1TBD7_PAROT</name>
<organism evidence="3 4">
    <name type="scientific">Paramecium octaurelia</name>
    <dbReference type="NCBI Taxonomy" id="43137"/>
    <lineage>
        <taxon>Eukaryota</taxon>
        <taxon>Sar</taxon>
        <taxon>Alveolata</taxon>
        <taxon>Ciliophora</taxon>
        <taxon>Intramacronucleata</taxon>
        <taxon>Oligohymenophorea</taxon>
        <taxon>Peniculida</taxon>
        <taxon>Parameciidae</taxon>
        <taxon>Paramecium</taxon>
    </lineage>
</organism>
<evidence type="ECO:0000256" key="2">
    <source>
        <dbReference type="SAM" id="MobiDB-lite"/>
    </source>
</evidence>
<sequence length="540" mass="63647">MNRDIANQYRSPQQIPSSKKPNMENLQPHRNTNEFIKQMKKRVDQPPLSVVSQNSQIQDAQSIFIDVSRIEQQSNHSNNSFLDPLKQPILPQCHRSNQPSNCTTQRTNRYEMQRNSKPYLDQTDNMGLLLIQQQMLQLQNENMILKQQLEKQESQRLLFQQQLLSQFQSQQQQQQQQPIVINNNITQSEKQQQSKSIPPQNTQEETGSPPKKILRKKQQSQAIQTDKSVQDQSIININESYHNQSLCIKPKQISQQQQIKSHQSEKHSVESLTFGTQLSQRNLISQQSQQELQLQTHECQSKNQSYQQINTNSIEFQIDNEQRDVQTQNKKDVQRKYSQIDLINSSVQQDKTYSIHNPEIRKQSQPSVKLEFNFEDGTNESSKKCLADYFSQRKKTANVERRVSVQMPIQEEDQSWIVNVKQRSKEEQIKLRKEMMEYGRSKRQQNKSQTPINEEQNSAQKEQVKRVKSPLMERLAMGQKAKVEEKEMFALTKKNYENLPEVKSKKNQEEVIKQKQLFMKERQNKLKELDDKIKEKMKKP</sequence>
<feature type="compositionally biased region" description="Polar residues" evidence="2">
    <location>
        <begin position="8"/>
        <end position="27"/>
    </location>
</feature>
<protein>
    <submittedName>
        <fullName evidence="3">Uncharacterized protein</fullName>
    </submittedName>
</protein>
<dbReference type="AlphaFoldDB" id="A0A8S1TBD7"/>
<dbReference type="EMBL" id="CAJJDP010000025">
    <property type="protein sequence ID" value="CAD8151451.1"/>
    <property type="molecule type" value="Genomic_DNA"/>
</dbReference>
<comment type="caution">
    <text evidence="3">The sequence shown here is derived from an EMBL/GenBank/DDBJ whole genome shotgun (WGS) entry which is preliminary data.</text>
</comment>
<feature type="coiled-coil region" evidence="1">
    <location>
        <begin position="128"/>
        <end position="155"/>
    </location>
</feature>
<reference evidence="3" key="1">
    <citation type="submission" date="2021-01" db="EMBL/GenBank/DDBJ databases">
        <authorList>
            <consortium name="Genoscope - CEA"/>
            <person name="William W."/>
        </authorList>
    </citation>
    <scope>NUCLEOTIDE SEQUENCE</scope>
</reference>
<dbReference type="Proteomes" id="UP000683925">
    <property type="component" value="Unassembled WGS sequence"/>
</dbReference>
<feature type="region of interest" description="Disordered" evidence="2">
    <location>
        <begin position="437"/>
        <end position="469"/>
    </location>
</feature>
<feature type="compositionally biased region" description="Polar residues" evidence="2">
    <location>
        <begin position="219"/>
        <end position="229"/>
    </location>
</feature>
<feature type="compositionally biased region" description="Polar residues" evidence="2">
    <location>
        <begin position="187"/>
        <end position="206"/>
    </location>
</feature>
<feature type="region of interest" description="Disordered" evidence="2">
    <location>
        <begin position="1"/>
        <end position="27"/>
    </location>
</feature>
<evidence type="ECO:0000313" key="4">
    <source>
        <dbReference type="Proteomes" id="UP000683925"/>
    </source>
</evidence>
<keyword evidence="4" id="KW-1185">Reference proteome</keyword>
<gene>
    <name evidence="3" type="ORF">POCTA_138.1.T0250101</name>
</gene>
<dbReference type="OMA" id="NINESYH"/>
<feature type="compositionally biased region" description="Polar residues" evidence="2">
    <location>
        <begin position="446"/>
        <end position="461"/>
    </location>
</feature>